<keyword evidence="1" id="KW-1133">Transmembrane helix</keyword>
<keyword evidence="3" id="KW-1185">Reference proteome</keyword>
<dbReference type="RefSeq" id="WP_091710442.1">
    <property type="nucleotide sequence ID" value="NZ_FNCA01000007.1"/>
</dbReference>
<dbReference type="AlphaFoldDB" id="A0A7Z7FEV8"/>
<dbReference type="Pfam" id="PF04307">
    <property type="entry name" value="YdjM"/>
    <property type="match status" value="1"/>
</dbReference>
<evidence type="ECO:0000313" key="3">
    <source>
        <dbReference type="Proteomes" id="UP000199259"/>
    </source>
</evidence>
<dbReference type="Proteomes" id="UP000199259">
    <property type="component" value="Unassembled WGS sequence"/>
</dbReference>
<sequence length="166" mass="18732">MPFTPFHLGPAFLLGELFEKKVNLFSILLGSIIIDVRATYCLFTGCRSLHGPFHTFLAATIVGLILAWVIFSQRRGLQKITEKLRIEQSYSLNSIILGSIIGTWSHVLLDSPLYTDITPLWPMSANPLLWIMNSGTIYALCAVSFLPAIAIFIYRYQKRKPGKQKE</sequence>
<organism evidence="2 3">
    <name type="scientific">Methanolobus vulcani</name>
    <dbReference type="NCBI Taxonomy" id="38026"/>
    <lineage>
        <taxon>Archaea</taxon>
        <taxon>Methanobacteriati</taxon>
        <taxon>Methanobacteriota</taxon>
        <taxon>Stenosarchaea group</taxon>
        <taxon>Methanomicrobia</taxon>
        <taxon>Methanosarcinales</taxon>
        <taxon>Methanosarcinaceae</taxon>
        <taxon>Methanolobus</taxon>
    </lineage>
</organism>
<dbReference type="EMBL" id="FNCA01000007">
    <property type="protein sequence ID" value="SDG09777.1"/>
    <property type="molecule type" value="Genomic_DNA"/>
</dbReference>
<protein>
    <recommendedName>
        <fullName evidence="4">LexA-binding, inner membrane-associated hydrolase</fullName>
    </recommendedName>
</protein>
<keyword evidence="1" id="KW-0812">Transmembrane</keyword>
<dbReference type="OrthoDB" id="271811at2157"/>
<comment type="caution">
    <text evidence="2">The sequence shown here is derived from an EMBL/GenBank/DDBJ whole genome shotgun (WGS) entry which is preliminary data.</text>
</comment>
<gene>
    <name evidence="2" type="ORF">SAMN04488589_2144</name>
</gene>
<evidence type="ECO:0000313" key="2">
    <source>
        <dbReference type="EMBL" id="SDG09777.1"/>
    </source>
</evidence>
<dbReference type="InterPro" id="IPR007404">
    <property type="entry name" value="YdjM-like"/>
</dbReference>
<feature type="transmembrane region" description="Helical" evidence="1">
    <location>
        <begin position="129"/>
        <end position="154"/>
    </location>
</feature>
<evidence type="ECO:0008006" key="4">
    <source>
        <dbReference type="Google" id="ProtNLM"/>
    </source>
</evidence>
<proteinExistence type="predicted"/>
<feature type="transmembrane region" description="Helical" evidence="1">
    <location>
        <begin position="52"/>
        <end position="71"/>
    </location>
</feature>
<name>A0A7Z7FEV8_9EURY</name>
<reference evidence="2 3" key="1">
    <citation type="submission" date="2016-10" db="EMBL/GenBank/DDBJ databases">
        <authorList>
            <person name="Varghese N."/>
            <person name="Submissions S."/>
        </authorList>
    </citation>
    <scope>NUCLEOTIDE SEQUENCE [LARGE SCALE GENOMIC DNA]</scope>
    <source>
        <strain evidence="2 3">PL 12/M</strain>
    </source>
</reference>
<keyword evidence="1" id="KW-0472">Membrane</keyword>
<evidence type="ECO:0000256" key="1">
    <source>
        <dbReference type="SAM" id="Phobius"/>
    </source>
</evidence>
<feature type="transmembrane region" description="Helical" evidence="1">
    <location>
        <begin position="92"/>
        <end position="109"/>
    </location>
</feature>
<accession>A0A7Z7FEV8</accession>